<dbReference type="FunFam" id="3.30.160.60:FF:000446">
    <property type="entry name" value="Zinc finger protein"/>
    <property type="match status" value="1"/>
</dbReference>
<sequence length="112" mass="13268">MCFVQFALFLPFHHDSYEFVPHSYQRRSLILVRYVVKMFSRKNNLIHIILTTKKPHSCGVVVKRFHKEQLNSIPHSYKEKPHSCDVCGKTFSLRILNGHYLTHTKRSLILVM</sequence>
<gene>
    <name evidence="4" type="ORF">AVEN_52150_1</name>
</gene>
<dbReference type="SUPFAM" id="SSF57667">
    <property type="entry name" value="beta-beta-alpha zinc fingers"/>
    <property type="match status" value="1"/>
</dbReference>
<keyword evidence="5" id="KW-1185">Reference proteome</keyword>
<accession>A0A4Y2TV87</accession>
<keyword evidence="2" id="KW-0863">Zinc-finger</keyword>
<evidence type="ECO:0000313" key="4">
    <source>
        <dbReference type="EMBL" id="GBO03350.1"/>
    </source>
</evidence>
<dbReference type="AlphaFoldDB" id="A0A4Y2TV87"/>
<dbReference type="GO" id="GO:0008270">
    <property type="term" value="F:zinc ion binding"/>
    <property type="evidence" value="ECO:0007669"/>
    <property type="project" value="UniProtKB-KW"/>
</dbReference>
<dbReference type="InterPro" id="IPR036236">
    <property type="entry name" value="Znf_C2H2_sf"/>
</dbReference>
<dbReference type="OrthoDB" id="6077919at2759"/>
<name>A0A4Y2TV87_ARAVE</name>
<reference evidence="4 5" key="1">
    <citation type="journal article" date="2019" name="Sci. Rep.">
        <title>Orb-weaving spider Araneus ventricosus genome elucidates the spidroin gene catalogue.</title>
        <authorList>
            <person name="Kono N."/>
            <person name="Nakamura H."/>
            <person name="Ohtoshi R."/>
            <person name="Moran D.A.P."/>
            <person name="Shinohara A."/>
            <person name="Yoshida Y."/>
            <person name="Fujiwara M."/>
            <person name="Mori M."/>
            <person name="Tomita M."/>
            <person name="Arakawa K."/>
        </authorList>
    </citation>
    <scope>NUCLEOTIDE SEQUENCE [LARGE SCALE GENOMIC DNA]</scope>
</reference>
<dbReference type="EMBL" id="BGPR01030683">
    <property type="protein sequence ID" value="GBO03350.1"/>
    <property type="molecule type" value="Genomic_DNA"/>
</dbReference>
<evidence type="ECO:0008006" key="6">
    <source>
        <dbReference type="Google" id="ProtNLM"/>
    </source>
</evidence>
<evidence type="ECO:0000256" key="2">
    <source>
        <dbReference type="ARBA" id="ARBA00022771"/>
    </source>
</evidence>
<evidence type="ECO:0000256" key="3">
    <source>
        <dbReference type="ARBA" id="ARBA00022833"/>
    </source>
</evidence>
<protein>
    <recommendedName>
        <fullName evidence="6">C2H2-type domain-containing protein</fullName>
    </recommendedName>
</protein>
<evidence type="ECO:0000313" key="5">
    <source>
        <dbReference type="Proteomes" id="UP000499080"/>
    </source>
</evidence>
<keyword evidence="1" id="KW-0479">Metal-binding</keyword>
<dbReference type="Gene3D" id="3.30.160.60">
    <property type="entry name" value="Classic Zinc Finger"/>
    <property type="match status" value="1"/>
</dbReference>
<dbReference type="Proteomes" id="UP000499080">
    <property type="component" value="Unassembled WGS sequence"/>
</dbReference>
<comment type="caution">
    <text evidence="4">The sequence shown here is derived from an EMBL/GenBank/DDBJ whole genome shotgun (WGS) entry which is preliminary data.</text>
</comment>
<proteinExistence type="predicted"/>
<keyword evidence="3" id="KW-0862">Zinc</keyword>
<organism evidence="4 5">
    <name type="scientific">Araneus ventricosus</name>
    <name type="common">Orbweaver spider</name>
    <name type="synonym">Epeira ventricosa</name>
    <dbReference type="NCBI Taxonomy" id="182803"/>
    <lineage>
        <taxon>Eukaryota</taxon>
        <taxon>Metazoa</taxon>
        <taxon>Ecdysozoa</taxon>
        <taxon>Arthropoda</taxon>
        <taxon>Chelicerata</taxon>
        <taxon>Arachnida</taxon>
        <taxon>Araneae</taxon>
        <taxon>Araneomorphae</taxon>
        <taxon>Entelegynae</taxon>
        <taxon>Araneoidea</taxon>
        <taxon>Araneidae</taxon>
        <taxon>Araneus</taxon>
    </lineage>
</organism>
<dbReference type="GO" id="GO:0005634">
    <property type="term" value="C:nucleus"/>
    <property type="evidence" value="ECO:0007669"/>
    <property type="project" value="UniProtKB-ARBA"/>
</dbReference>
<evidence type="ECO:0000256" key="1">
    <source>
        <dbReference type="ARBA" id="ARBA00022723"/>
    </source>
</evidence>